<evidence type="ECO:0000313" key="1">
    <source>
        <dbReference type="EMBL" id="KAL0186465.1"/>
    </source>
</evidence>
<comment type="caution">
    <text evidence="1">The sequence shown here is derived from an EMBL/GenBank/DDBJ whole genome shotgun (WGS) entry which is preliminary data.</text>
</comment>
<dbReference type="Proteomes" id="UP001529510">
    <property type="component" value="Unassembled WGS sequence"/>
</dbReference>
<evidence type="ECO:0000313" key="2">
    <source>
        <dbReference type="Proteomes" id="UP001529510"/>
    </source>
</evidence>
<keyword evidence="2" id="KW-1185">Reference proteome</keyword>
<protein>
    <submittedName>
        <fullName evidence="1">Uncharacterized protein</fullName>
    </submittedName>
</protein>
<gene>
    <name evidence="1" type="ORF">M9458_018135</name>
</gene>
<sequence length="59" mass="6619">ENVAWDPDEVPDNFVEVEEEGVGDEEEQDHTISPLFLRSTKDAIHLSLNASTCHLSPKK</sequence>
<dbReference type="EMBL" id="JAMKFB020000008">
    <property type="protein sequence ID" value="KAL0186465.1"/>
    <property type="molecule type" value="Genomic_DNA"/>
</dbReference>
<name>A0ABD0QJR7_CIRMR</name>
<organism evidence="1 2">
    <name type="scientific">Cirrhinus mrigala</name>
    <name type="common">Mrigala</name>
    <dbReference type="NCBI Taxonomy" id="683832"/>
    <lineage>
        <taxon>Eukaryota</taxon>
        <taxon>Metazoa</taxon>
        <taxon>Chordata</taxon>
        <taxon>Craniata</taxon>
        <taxon>Vertebrata</taxon>
        <taxon>Euteleostomi</taxon>
        <taxon>Actinopterygii</taxon>
        <taxon>Neopterygii</taxon>
        <taxon>Teleostei</taxon>
        <taxon>Ostariophysi</taxon>
        <taxon>Cypriniformes</taxon>
        <taxon>Cyprinidae</taxon>
        <taxon>Labeoninae</taxon>
        <taxon>Labeonini</taxon>
        <taxon>Cirrhinus</taxon>
    </lineage>
</organism>
<reference evidence="1 2" key="1">
    <citation type="submission" date="2024-05" db="EMBL/GenBank/DDBJ databases">
        <title>Genome sequencing and assembly of Indian major carp, Cirrhinus mrigala (Hamilton, 1822).</title>
        <authorList>
            <person name="Mohindra V."/>
            <person name="Chowdhury L.M."/>
            <person name="Lal K."/>
            <person name="Jena J.K."/>
        </authorList>
    </citation>
    <scope>NUCLEOTIDE SEQUENCE [LARGE SCALE GENOMIC DNA]</scope>
    <source>
        <strain evidence="1">CM1030</strain>
        <tissue evidence="1">Blood</tissue>
    </source>
</reference>
<feature type="non-terminal residue" evidence="1">
    <location>
        <position position="1"/>
    </location>
</feature>
<feature type="non-terminal residue" evidence="1">
    <location>
        <position position="59"/>
    </location>
</feature>
<dbReference type="AlphaFoldDB" id="A0ABD0QJR7"/>
<proteinExistence type="predicted"/>
<accession>A0ABD0QJR7</accession>